<gene>
    <name evidence="3" type="ORF">E3T55_19025</name>
</gene>
<protein>
    <submittedName>
        <fullName evidence="3">Uncharacterized protein</fullName>
    </submittedName>
</protein>
<proteinExistence type="predicted"/>
<keyword evidence="4" id="KW-1185">Reference proteome</keyword>
<sequence length="201" mass="21057">MSAGIRKWLAVGVAFGGGVVIAIALVMFGLGATNTLAPPSQQAVGSAPPWTPMPPTPGTTASSAETSTAPSVAERQPGTPKYADDVDPAAIFDVNTMQNYELPADMPAEEQARAHSGMQTHSITALCMQEAGFAYTYIPYWAHNSATDGYPAPWFSDLSESEQAGARLALYGDTGGGADYHWDDAGCWGYAVHTMGNDDAH</sequence>
<keyword evidence="2" id="KW-1133">Transmembrane helix</keyword>
<evidence type="ECO:0000256" key="1">
    <source>
        <dbReference type="SAM" id="MobiDB-lite"/>
    </source>
</evidence>
<organism evidence="3 4">
    <name type="scientific">Cryobacterium frigoriphilum</name>
    <dbReference type="NCBI Taxonomy" id="1259150"/>
    <lineage>
        <taxon>Bacteria</taxon>
        <taxon>Bacillati</taxon>
        <taxon>Actinomycetota</taxon>
        <taxon>Actinomycetes</taxon>
        <taxon>Micrococcales</taxon>
        <taxon>Microbacteriaceae</taxon>
        <taxon>Cryobacterium</taxon>
    </lineage>
</organism>
<name>A0A4V3IQE2_9MICO</name>
<feature type="region of interest" description="Disordered" evidence="1">
    <location>
        <begin position="40"/>
        <end position="84"/>
    </location>
</feature>
<comment type="caution">
    <text evidence="3">The sequence shown here is derived from an EMBL/GenBank/DDBJ whole genome shotgun (WGS) entry which is preliminary data.</text>
</comment>
<evidence type="ECO:0000256" key="2">
    <source>
        <dbReference type="SAM" id="Phobius"/>
    </source>
</evidence>
<dbReference type="Proteomes" id="UP000297447">
    <property type="component" value="Unassembled WGS sequence"/>
</dbReference>
<evidence type="ECO:0000313" key="3">
    <source>
        <dbReference type="EMBL" id="TFD45122.1"/>
    </source>
</evidence>
<evidence type="ECO:0000313" key="4">
    <source>
        <dbReference type="Proteomes" id="UP000297447"/>
    </source>
</evidence>
<accession>A0A4V3IQE2</accession>
<dbReference type="EMBL" id="SOHE01000088">
    <property type="protein sequence ID" value="TFD45122.1"/>
    <property type="molecule type" value="Genomic_DNA"/>
</dbReference>
<dbReference type="RefSeq" id="WP_134521111.1">
    <property type="nucleotide sequence ID" value="NZ_SOHE01000088.1"/>
</dbReference>
<dbReference type="OrthoDB" id="5124586at2"/>
<keyword evidence="2" id="KW-0472">Membrane</keyword>
<reference evidence="3 4" key="1">
    <citation type="submission" date="2019-03" db="EMBL/GenBank/DDBJ databases">
        <title>Genomics of glacier-inhabiting Cryobacterium strains.</title>
        <authorList>
            <person name="Liu Q."/>
            <person name="Xin Y.-H."/>
        </authorList>
    </citation>
    <scope>NUCLEOTIDE SEQUENCE [LARGE SCALE GENOMIC DNA]</scope>
    <source>
        <strain evidence="3 4">Hh14</strain>
    </source>
</reference>
<feature type="compositionally biased region" description="Low complexity" evidence="1">
    <location>
        <begin position="58"/>
        <end position="73"/>
    </location>
</feature>
<keyword evidence="2" id="KW-0812">Transmembrane</keyword>
<feature type="transmembrane region" description="Helical" evidence="2">
    <location>
        <begin position="9"/>
        <end position="32"/>
    </location>
</feature>
<dbReference type="AlphaFoldDB" id="A0A4V3IQE2"/>